<dbReference type="AlphaFoldDB" id="A0AAV7IWT7"/>
<accession>A0AAV7IWT7</accession>
<evidence type="ECO:0000256" key="11">
    <source>
        <dbReference type="ARBA" id="ARBA00023136"/>
    </source>
</evidence>
<keyword evidence="6" id="KW-0999">Mitochondrion inner membrane</keyword>
<comment type="subcellular location">
    <subcellularLocation>
        <location evidence="2">Mitochondrion inner membrane</location>
        <topology evidence="2">Multi-pass membrane protein</topology>
    </subcellularLocation>
</comment>
<dbReference type="Proteomes" id="UP000826195">
    <property type="component" value="Unassembled WGS sequence"/>
</dbReference>
<keyword evidence="9" id="KW-0811">Translocation</keyword>
<organism evidence="13 14">
    <name type="scientific">Cotesia glomerata</name>
    <name type="common">Lepidopteran parasitic wasp</name>
    <name type="synonym">Apanteles glomeratus</name>
    <dbReference type="NCBI Taxonomy" id="32391"/>
    <lineage>
        <taxon>Eukaryota</taxon>
        <taxon>Metazoa</taxon>
        <taxon>Ecdysozoa</taxon>
        <taxon>Arthropoda</taxon>
        <taxon>Hexapoda</taxon>
        <taxon>Insecta</taxon>
        <taxon>Pterygota</taxon>
        <taxon>Neoptera</taxon>
        <taxon>Endopterygota</taxon>
        <taxon>Hymenoptera</taxon>
        <taxon>Apocrita</taxon>
        <taxon>Ichneumonoidea</taxon>
        <taxon>Braconidae</taxon>
        <taxon>Microgastrinae</taxon>
        <taxon>Cotesia</taxon>
    </lineage>
</organism>
<dbReference type="GO" id="GO:0008320">
    <property type="term" value="F:protein transmembrane transporter activity"/>
    <property type="evidence" value="ECO:0007669"/>
    <property type="project" value="TreeGrafter"/>
</dbReference>
<evidence type="ECO:0000256" key="3">
    <source>
        <dbReference type="ARBA" id="ARBA00008444"/>
    </source>
</evidence>
<feature type="transmembrane region" description="Helical" evidence="12">
    <location>
        <begin position="59"/>
        <end position="83"/>
    </location>
</feature>
<sequence length="174" mass="18677">MGDYMREPCPWRIMDDCGGAFVLGSVGGGLFQFIKGYRNAPSGFNRRLIGSITAVKQRAPVLAGNFAVWGVTFSAIDCAFIHIRKKEDPWNSIASGFLTGGVLAARSGVWAMGGSALIGGVLLALIEGVQILVNRVGAEMAMQPPEEPEHQHNNPNAVRDIGVYNLLVVKFDSD</sequence>
<evidence type="ECO:0000256" key="2">
    <source>
        <dbReference type="ARBA" id="ARBA00004448"/>
    </source>
</evidence>
<evidence type="ECO:0000256" key="6">
    <source>
        <dbReference type="ARBA" id="ARBA00022792"/>
    </source>
</evidence>
<comment type="similarity">
    <text evidence="3">Belongs to the Tim17/Tim22/Tim23 family.</text>
</comment>
<keyword evidence="10" id="KW-0496">Mitochondrion</keyword>
<evidence type="ECO:0000256" key="4">
    <source>
        <dbReference type="ARBA" id="ARBA00022448"/>
    </source>
</evidence>
<evidence type="ECO:0000256" key="1">
    <source>
        <dbReference type="ARBA" id="ARBA00002959"/>
    </source>
</evidence>
<keyword evidence="8 12" id="KW-1133">Transmembrane helix</keyword>
<keyword evidence="7" id="KW-0653">Protein transport</keyword>
<evidence type="ECO:0000256" key="12">
    <source>
        <dbReference type="SAM" id="Phobius"/>
    </source>
</evidence>
<dbReference type="PANTHER" id="PTHR10485">
    <property type="entry name" value="MITOCHONDRIAL IMPORT INNER MEMBRANE TRANSLOCASE SUBUNIT TIM-17"/>
    <property type="match status" value="1"/>
</dbReference>
<evidence type="ECO:0000256" key="7">
    <source>
        <dbReference type="ARBA" id="ARBA00022927"/>
    </source>
</evidence>
<evidence type="ECO:0000313" key="13">
    <source>
        <dbReference type="EMBL" id="KAH0560170.1"/>
    </source>
</evidence>
<protein>
    <recommendedName>
        <fullName evidence="15">Mitochondrial import inner membrane translocase subunit Tim17-B</fullName>
    </recommendedName>
</protein>
<dbReference type="PANTHER" id="PTHR10485:SF0">
    <property type="entry name" value="AT05822P-RELATED"/>
    <property type="match status" value="1"/>
</dbReference>
<evidence type="ECO:0008006" key="15">
    <source>
        <dbReference type="Google" id="ProtNLM"/>
    </source>
</evidence>
<comment type="caution">
    <text evidence="13">The sequence shown here is derived from an EMBL/GenBank/DDBJ whole genome shotgun (WGS) entry which is preliminary data.</text>
</comment>
<reference evidence="13 14" key="1">
    <citation type="journal article" date="2021" name="J. Hered.">
        <title>A chromosome-level genome assembly of the parasitoid wasp, Cotesia glomerata (Hymenoptera: Braconidae).</title>
        <authorList>
            <person name="Pinto B.J."/>
            <person name="Weis J.J."/>
            <person name="Gamble T."/>
            <person name="Ode P.J."/>
            <person name="Paul R."/>
            <person name="Zaspel J.M."/>
        </authorList>
    </citation>
    <scope>NUCLEOTIDE SEQUENCE [LARGE SCALE GENOMIC DNA]</scope>
    <source>
        <strain evidence="13">CgM1</strain>
    </source>
</reference>
<evidence type="ECO:0000256" key="5">
    <source>
        <dbReference type="ARBA" id="ARBA00022692"/>
    </source>
</evidence>
<keyword evidence="4" id="KW-0813">Transport</keyword>
<keyword evidence="11 12" id="KW-0472">Membrane</keyword>
<keyword evidence="14" id="KW-1185">Reference proteome</keyword>
<dbReference type="GO" id="GO:0005744">
    <property type="term" value="C:TIM23 mitochondrial import inner membrane translocase complex"/>
    <property type="evidence" value="ECO:0007669"/>
    <property type="project" value="TreeGrafter"/>
</dbReference>
<dbReference type="EMBL" id="JAHXZJ010000374">
    <property type="protein sequence ID" value="KAH0560170.1"/>
    <property type="molecule type" value="Genomic_DNA"/>
</dbReference>
<feature type="transmembrane region" description="Helical" evidence="12">
    <location>
        <begin position="103"/>
        <end position="126"/>
    </location>
</feature>
<evidence type="ECO:0000256" key="9">
    <source>
        <dbReference type="ARBA" id="ARBA00023010"/>
    </source>
</evidence>
<proteinExistence type="inferred from homology"/>
<evidence type="ECO:0000256" key="8">
    <source>
        <dbReference type="ARBA" id="ARBA00022989"/>
    </source>
</evidence>
<gene>
    <name evidence="13" type="ORF">KQX54_002235</name>
</gene>
<dbReference type="GO" id="GO:0030150">
    <property type="term" value="P:protein import into mitochondrial matrix"/>
    <property type="evidence" value="ECO:0007669"/>
    <property type="project" value="TreeGrafter"/>
</dbReference>
<evidence type="ECO:0000256" key="10">
    <source>
        <dbReference type="ARBA" id="ARBA00023128"/>
    </source>
</evidence>
<dbReference type="Pfam" id="PF02466">
    <property type="entry name" value="Tim17"/>
    <property type="match status" value="1"/>
</dbReference>
<keyword evidence="5 12" id="KW-0812">Transmembrane</keyword>
<evidence type="ECO:0000313" key="14">
    <source>
        <dbReference type="Proteomes" id="UP000826195"/>
    </source>
</evidence>
<comment type="function">
    <text evidence="1">Essential component of the TIM23 complex, a complex that mediates the translocation of transit peptide-containing proteins across the mitochondrial inner membrane.</text>
</comment>
<name>A0AAV7IWT7_COTGL</name>